<sequence>MKKRFLYKSTLLLSAAILLSTTACQDFLDVNKDPSNPEVVQGQPVSIFPAAVASTAGTVGAQYAIVGGIWSQFWTQSASANQFKDIDSYNLTASSMNNTFDEVYSGALNDYQFVINKSEATGDWFYFLAGTVMKAYTLQVMVDLYNKVPYSEAFQGLNNLTPKYDDGDKVYAGLIAELDKALSKDFAATTNSTPGARDIVFGGSVDKWKRFANTLKLKMYMRMIYAKPTEALAGISKLYSDGALFLTSDAAMGAAVFQDAPDKSNPLYEYNNRRLNTTTNLRASTTFMSWLVANNDPRIASVYKFGTATTSYSSLNQGDFNNTATTAIRNAVSIANITPLAPVHFISTAESYFLQAEAIERLTPNAPAAKTAYDNGVKAAFAQYSLDGSSFIATGAKYAYPATGTFDQKLEAIITQKWASMVGSHALEAFFEKNRTGFPKTSAVYSDSPSYVPGQIVYPKEGITQGLFAKRLIFSDRDRQRNPNVPAMVPVTTKVWWDVK</sequence>
<proteinExistence type="predicted"/>
<dbReference type="EMBL" id="FXSZ01000003">
    <property type="protein sequence ID" value="SMO55382.1"/>
    <property type="molecule type" value="Genomic_DNA"/>
</dbReference>
<dbReference type="InterPro" id="IPR011990">
    <property type="entry name" value="TPR-like_helical_dom_sf"/>
</dbReference>
<protein>
    <submittedName>
        <fullName evidence="2">Susd and RagB outer membrane lipoprotein</fullName>
    </submittedName>
</protein>
<organism evidence="2 3">
    <name type="scientific">Solitalea koreensis</name>
    <dbReference type="NCBI Taxonomy" id="543615"/>
    <lineage>
        <taxon>Bacteria</taxon>
        <taxon>Pseudomonadati</taxon>
        <taxon>Bacteroidota</taxon>
        <taxon>Sphingobacteriia</taxon>
        <taxon>Sphingobacteriales</taxon>
        <taxon>Sphingobacteriaceae</taxon>
        <taxon>Solitalea</taxon>
    </lineage>
</organism>
<feature type="chain" id="PRO_5021757128" evidence="1">
    <location>
        <begin position="26"/>
        <end position="500"/>
    </location>
</feature>
<evidence type="ECO:0000313" key="3">
    <source>
        <dbReference type="Proteomes" id="UP000315971"/>
    </source>
</evidence>
<evidence type="ECO:0000313" key="2">
    <source>
        <dbReference type="EMBL" id="SMO55382.1"/>
    </source>
</evidence>
<dbReference type="PROSITE" id="PS51257">
    <property type="entry name" value="PROKAR_LIPOPROTEIN"/>
    <property type="match status" value="1"/>
</dbReference>
<dbReference type="RefSeq" id="WP_142602686.1">
    <property type="nucleotide sequence ID" value="NZ_FXSZ01000003.1"/>
</dbReference>
<gene>
    <name evidence="2" type="ORF">SAMN06265350_103282</name>
</gene>
<name>A0A521C7D2_9SPHI</name>
<dbReference type="InterPro" id="IPR041662">
    <property type="entry name" value="SusD-like_2"/>
</dbReference>
<dbReference type="Proteomes" id="UP000315971">
    <property type="component" value="Unassembled WGS sequence"/>
</dbReference>
<keyword evidence="3" id="KW-1185">Reference proteome</keyword>
<dbReference type="AlphaFoldDB" id="A0A521C7D2"/>
<keyword evidence="2" id="KW-0449">Lipoprotein</keyword>
<keyword evidence="1" id="KW-0732">Signal</keyword>
<dbReference type="OrthoDB" id="9766256at2"/>
<feature type="signal peptide" evidence="1">
    <location>
        <begin position="1"/>
        <end position="25"/>
    </location>
</feature>
<dbReference type="SUPFAM" id="SSF48452">
    <property type="entry name" value="TPR-like"/>
    <property type="match status" value="1"/>
</dbReference>
<reference evidence="2 3" key="1">
    <citation type="submission" date="2017-05" db="EMBL/GenBank/DDBJ databases">
        <authorList>
            <person name="Varghese N."/>
            <person name="Submissions S."/>
        </authorList>
    </citation>
    <scope>NUCLEOTIDE SEQUENCE [LARGE SCALE GENOMIC DNA]</scope>
    <source>
        <strain evidence="2 3">DSM 21342</strain>
    </source>
</reference>
<accession>A0A521C7D2</accession>
<dbReference type="Gene3D" id="1.25.40.390">
    <property type="match status" value="1"/>
</dbReference>
<evidence type="ECO:0000256" key="1">
    <source>
        <dbReference type="SAM" id="SignalP"/>
    </source>
</evidence>
<dbReference type="Pfam" id="PF12771">
    <property type="entry name" value="SusD-like_2"/>
    <property type="match status" value="1"/>
</dbReference>